<dbReference type="InterPro" id="IPR052746">
    <property type="entry name" value="MlaB_ABC_Transporter"/>
</dbReference>
<dbReference type="Pfam" id="PF13466">
    <property type="entry name" value="STAS_2"/>
    <property type="match status" value="1"/>
</dbReference>
<dbReference type="PANTHER" id="PTHR35849">
    <property type="entry name" value="BLR2341 PROTEIN"/>
    <property type="match status" value="1"/>
</dbReference>
<dbReference type="Gene3D" id="3.30.750.24">
    <property type="entry name" value="STAS domain"/>
    <property type="match status" value="1"/>
</dbReference>
<feature type="domain" description="STAS" evidence="1">
    <location>
        <begin position="11"/>
        <end position="95"/>
    </location>
</feature>
<proteinExistence type="predicted"/>
<accession>A0A165FHX4</accession>
<comment type="caution">
    <text evidence="2">The sequence shown here is derived from an EMBL/GenBank/DDBJ whole genome shotgun (WGS) entry which is preliminary data.</text>
</comment>
<reference evidence="3" key="1">
    <citation type="submission" date="2016-01" db="EMBL/GenBank/DDBJ databases">
        <title>Draft genome of Chromobacterium sp. F49.</title>
        <authorList>
            <person name="Hong K.W."/>
        </authorList>
    </citation>
    <scope>NUCLEOTIDE SEQUENCE [LARGE SCALE GENOMIC DNA]</scope>
    <source>
        <strain evidence="3">CN10</strain>
    </source>
</reference>
<evidence type="ECO:0000313" key="3">
    <source>
        <dbReference type="Proteomes" id="UP000076625"/>
    </source>
</evidence>
<dbReference type="InterPro" id="IPR002645">
    <property type="entry name" value="STAS_dom"/>
</dbReference>
<dbReference type="Proteomes" id="UP000076625">
    <property type="component" value="Unassembled WGS sequence"/>
</dbReference>
<name>A0A165FHX4_9NEIS</name>
<dbReference type="AlphaFoldDB" id="A0A165FHX4"/>
<sequence length="95" mass="9893">MLEAAGEGRWRLRGELTMRQCAALSAPLAAAARRGGEVDLAGVTAADSAALALLLEARRAAREAGRDLAFSGVPSGMLTLARLYGVEALLERSAR</sequence>
<dbReference type="PROSITE" id="PS50801">
    <property type="entry name" value="STAS"/>
    <property type="match status" value="1"/>
</dbReference>
<organism evidence="2 3">
    <name type="scientific">Crenobacter luteus</name>
    <dbReference type="NCBI Taxonomy" id="1452487"/>
    <lineage>
        <taxon>Bacteria</taxon>
        <taxon>Pseudomonadati</taxon>
        <taxon>Pseudomonadota</taxon>
        <taxon>Betaproteobacteria</taxon>
        <taxon>Neisseriales</taxon>
        <taxon>Neisseriaceae</taxon>
        <taxon>Crenobacter</taxon>
    </lineage>
</organism>
<dbReference type="PANTHER" id="PTHR35849:SF2">
    <property type="entry name" value="BLR2341 PROTEIN"/>
    <property type="match status" value="1"/>
</dbReference>
<keyword evidence="3" id="KW-1185">Reference proteome</keyword>
<dbReference type="EMBL" id="LQQU01000015">
    <property type="protein sequence ID" value="KZE33332.1"/>
    <property type="molecule type" value="Genomic_DNA"/>
</dbReference>
<dbReference type="SUPFAM" id="SSF52091">
    <property type="entry name" value="SpoIIaa-like"/>
    <property type="match status" value="1"/>
</dbReference>
<dbReference type="InterPro" id="IPR036513">
    <property type="entry name" value="STAS_dom_sf"/>
</dbReference>
<gene>
    <name evidence="2" type="ORF">AVW16_09235</name>
</gene>
<protein>
    <recommendedName>
        <fullName evidence="1">STAS domain-containing protein</fullName>
    </recommendedName>
</protein>
<evidence type="ECO:0000313" key="2">
    <source>
        <dbReference type="EMBL" id="KZE33332.1"/>
    </source>
</evidence>
<dbReference type="InterPro" id="IPR058548">
    <property type="entry name" value="MlaB-like_STAS"/>
</dbReference>
<dbReference type="RefSeq" id="WP_066611256.1">
    <property type="nucleotide sequence ID" value="NZ_LQQU01000015.1"/>
</dbReference>
<dbReference type="STRING" id="1452487.AVW16_09235"/>
<evidence type="ECO:0000259" key="1">
    <source>
        <dbReference type="PROSITE" id="PS50801"/>
    </source>
</evidence>